<feature type="domain" description="CRC" evidence="5">
    <location>
        <begin position="485"/>
        <end position="613"/>
    </location>
</feature>
<dbReference type="AlphaFoldDB" id="A0A022QRT3"/>
<dbReference type="EMBL" id="KI631268">
    <property type="protein sequence ID" value="EYU29225.1"/>
    <property type="molecule type" value="Genomic_DNA"/>
</dbReference>
<evidence type="ECO:0000313" key="7">
    <source>
        <dbReference type="Proteomes" id="UP000030748"/>
    </source>
</evidence>
<dbReference type="PANTHER" id="PTHR46159">
    <property type="entry name" value="PROTEIN TESMIN/TSO1-LIKE CXC 2"/>
    <property type="match status" value="1"/>
</dbReference>
<evidence type="ECO:0000256" key="4">
    <source>
        <dbReference type="SAM" id="MobiDB-lite"/>
    </source>
</evidence>
<dbReference type="STRING" id="4155.A0A022QRT3"/>
<dbReference type="InterPro" id="IPR005172">
    <property type="entry name" value="CRC"/>
</dbReference>
<organism evidence="6 7">
    <name type="scientific">Erythranthe guttata</name>
    <name type="common">Yellow monkey flower</name>
    <name type="synonym">Mimulus guttatus</name>
    <dbReference type="NCBI Taxonomy" id="4155"/>
    <lineage>
        <taxon>Eukaryota</taxon>
        <taxon>Viridiplantae</taxon>
        <taxon>Streptophyta</taxon>
        <taxon>Embryophyta</taxon>
        <taxon>Tracheophyta</taxon>
        <taxon>Spermatophyta</taxon>
        <taxon>Magnoliopsida</taxon>
        <taxon>eudicotyledons</taxon>
        <taxon>Gunneridae</taxon>
        <taxon>Pentapetalae</taxon>
        <taxon>asterids</taxon>
        <taxon>lamiids</taxon>
        <taxon>Lamiales</taxon>
        <taxon>Phrymaceae</taxon>
        <taxon>Erythranthe</taxon>
    </lineage>
</organism>
<feature type="compositionally biased region" description="Polar residues" evidence="4">
    <location>
        <begin position="442"/>
        <end position="452"/>
    </location>
</feature>
<feature type="region of interest" description="Disordered" evidence="4">
    <location>
        <begin position="825"/>
        <end position="863"/>
    </location>
</feature>
<dbReference type="Proteomes" id="UP000030748">
    <property type="component" value="Unassembled WGS sequence"/>
</dbReference>
<dbReference type="InterPro" id="IPR033467">
    <property type="entry name" value="Tesmin/TSO1-like_CXC"/>
</dbReference>
<keyword evidence="3" id="KW-0539">Nucleus</keyword>
<feature type="non-terminal residue" evidence="6">
    <location>
        <position position="1"/>
    </location>
</feature>
<evidence type="ECO:0000256" key="3">
    <source>
        <dbReference type="ARBA" id="ARBA00023242"/>
    </source>
</evidence>
<feature type="compositionally biased region" description="Polar residues" evidence="4">
    <location>
        <begin position="758"/>
        <end position="800"/>
    </location>
</feature>
<evidence type="ECO:0000256" key="1">
    <source>
        <dbReference type="ARBA" id="ARBA00004123"/>
    </source>
</evidence>
<comment type="subcellular location">
    <subcellularLocation>
        <location evidence="1">Nucleus</location>
    </subcellularLocation>
</comment>
<dbReference type="GO" id="GO:0005634">
    <property type="term" value="C:nucleus"/>
    <property type="evidence" value="ECO:0007669"/>
    <property type="project" value="UniProtKB-SubCell"/>
</dbReference>
<dbReference type="Pfam" id="PF03638">
    <property type="entry name" value="TCR"/>
    <property type="match status" value="2"/>
</dbReference>
<feature type="region of interest" description="Disordered" evidence="4">
    <location>
        <begin position="753"/>
        <end position="800"/>
    </location>
</feature>
<dbReference type="eggNOG" id="KOG1171">
    <property type="taxonomic scope" value="Eukaryota"/>
</dbReference>
<evidence type="ECO:0000256" key="2">
    <source>
        <dbReference type="ARBA" id="ARBA00007267"/>
    </source>
</evidence>
<sequence>DSPVFSFISNLSPIQPVKAPSVRQDFVEVNSPPLVFKSPRLNPRSQLMSLKRSQFPRQILSELPGQDEHGMNSVPTTKLDEKPDIQLCTNEEEGSDRNRPVNDLERSAIGSSEQFLRDTMIMDSVGSEFSLDSTMRKSECIDQPLNAVVKLDSELNSRISEEVGLAPPFISRQGEEVRKENIPVDARGTEIDKTQGDGDYVDQCPQIGHELPFQNVEAGQVALLDPSSYLLSGPTEIGKRNESFVEANGAALTEPFLKKVQNDPEVFQHGGTRRRCLQFQDSQYKAILNQSAEIPSNCDGIKSLSLETPSMPINGKHDEVTQLVRYPKNYSNSTINIPKPSGIGLHLNSIVNTVQPGSGAIVNVKSAHGNLSVTRKKSTLTINPRLSEYSNSSSVLSVVENALENTDDNTHEIQDSAVAMTAMPLSNHIVQPSNNTVVLNSVGDQSTPGNKRNYTETDDGSDDFNYKSSPKNKRMKSSDPGNAGGCKNCNCKRNKCLKLYCDCFAAGIYCADSCACQECFNRPEYEDTVLETRQKIESRNPLAFAPKIVQQAIEQPATIHAEDGTNFTPSSARHKRGCNCKKSMCLKKYCVCYQANVGCSDGCRCEGCKNVFGQKGEYGMIKDVWNEKDTNVTTNGSFLEKCEIEPSGNGVHRDELYNLHNLSPITPAFDFSNHGKDASKAWCHSGKYFESPEPGYTFVAPYMMSSESSRSSDNHVLNSETGEGILDRVSFEQSHHGNSEMVDELLSAEFHHPGTMGRLSSTPNLKNWADNSKSQPFPAQRHSSGSSLVWGGSPQTPMAQFSGTKMHRELQFDSGLSSIAEDDRPEILKDNSTPNDAVKVSSPNKKRVSPPHRRQNEFDSSSLAGLTSGRKFILQAIPSFPPLTPCVDSETVTTQHKIDPQNRNVHK</sequence>
<accession>A0A022QRT3</accession>
<proteinExistence type="inferred from homology"/>
<dbReference type="PROSITE" id="PS51634">
    <property type="entry name" value="CRC"/>
    <property type="match status" value="1"/>
</dbReference>
<dbReference type="InterPro" id="IPR044522">
    <property type="entry name" value="TSO1-like"/>
</dbReference>
<dbReference type="GO" id="GO:0003700">
    <property type="term" value="F:DNA-binding transcription factor activity"/>
    <property type="evidence" value="ECO:0007669"/>
    <property type="project" value="InterPro"/>
</dbReference>
<dbReference type="PANTHER" id="PTHR46159:SF6">
    <property type="entry name" value="OS12G0605300 PROTEIN"/>
    <property type="match status" value="1"/>
</dbReference>
<keyword evidence="7" id="KW-1185">Reference proteome</keyword>
<comment type="similarity">
    <text evidence="2">Belongs to the lin-54 family.</text>
</comment>
<feature type="compositionally biased region" description="Basic residues" evidence="4">
    <location>
        <begin position="844"/>
        <end position="853"/>
    </location>
</feature>
<name>A0A022QRT3_ERYGU</name>
<evidence type="ECO:0000259" key="5">
    <source>
        <dbReference type="PROSITE" id="PS51634"/>
    </source>
</evidence>
<dbReference type="SMART" id="SM01114">
    <property type="entry name" value="CXC"/>
    <property type="match status" value="2"/>
</dbReference>
<gene>
    <name evidence="6" type="ORF">MIMGU_mgv1a022163mg</name>
</gene>
<evidence type="ECO:0000313" key="6">
    <source>
        <dbReference type="EMBL" id="EYU29225.1"/>
    </source>
</evidence>
<reference evidence="6 7" key="1">
    <citation type="journal article" date="2013" name="Proc. Natl. Acad. Sci. U.S.A.">
        <title>Fine-scale variation in meiotic recombination in Mimulus inferred from population shotgun sequencing.</title>
        <authorList>
            <person name="Hellsten U."/>
            <person name="Wright K.M."/>
            <person name="Jenkins J."/>
            <person name="Shu S."/>
            <person name="Yuan Y."/>
            <person name="Wessler S.R."/>
            <person name="Schmutz J."/>
            <person name="Willis J.H."/>
            <person name="Rokhsar D.S."/>
        </authorList>
    </citation>
    <scope>NUCLEOTIDE SEQUENCE [LARGE SCALE GENOMIC DNA]</scope>
    <source>
        <strain evidence="7">cv. DUN x IM62</strain>
    </source>
</reference>
<protein>
    <recommendedName>
        <fullName evidence="5">CRC domain-containing protein</fullName>
    </recommendedName>
</protein>
<feature type="region of interest" description="Disordered" evidence="4">
    <location>
        <begin position="442"/>
        <end position="483"/>
    </location>
</feature>